<keyword evidence="1" id="KW-0732">Signal</keyword>
<reference evidence="2 3" key="1">
    <citation type="submission" date="2016-10" db="EMBL/GenBank/DDBJ databases">
        <authorList>
            <person name="de Groot N.N."/>
        </authorList>
    </citation>
    <scope>NUCLEOTIDE SEQUENCE [LARGE SCALE GENOMIC DNA]</scope>
    <source>
        <strain evidence="2 3">CGMCC 4.5739</strain>
    </source>
</reference>
<name>A0A1I1QKU6_9ACTN</name>
<accession>A0A1I1QKU6</accession>
<feature type="signal peptide" evidence="1">
    <location>
        <begin position="1"/>
        <end position="24"/>
    </location>
</feature>
<dbReference type="AlphaFoldDB" id="A0A1I1QKU6"/>
<proteinExistence type="predicted"/>
<sequence>MYRRLLTMASLVTAVSLLPGAAPAAGTGGGLHEVREATARYKNVWGALADGYELASPCVPGMGFHFLGSVAADQSELVATEPNVLVYAPLPDGGLRLVAVEYASFEPASLFGRTFDPPSGEAPFHTLHAWVWQDDPDGMFAAQNPGVSCDV</sequence>
<dbReference type="RefSeq" id="WP_093840145.1">
    <property type="nucleotide sequence ID" value="NZ_FOLM01000011.1"/>
</dbReference>
<dbReference type="Proteomes" id="UP000199207">
    <property type="component" value="Unassembled WGS sequence"/>
</dbReference>
<gene>
    <name evidence="2" type="ORF">SAMN05421773_11158</name>
</gene>
<feature type="chain" id="PRO_5011675615" evidence="1">
    <location>
        <begin position="25"/>
        <end position="151"/>
    </location>
</feature>
<organism evidence="2 3">
    <name type="scientific">Streptomyces aidingensis</name>
    <dbReference type="NCBI Taxonomy" id="910347"/>
    <lineage>
        <taxon>Bacteria</taxon>
        <taxon>Bacillati</taxon>
        <taxon>Actinomycetota</taxon>
        <taxon>Actinomycetes</taxon>
        <taxon>Kitasatosporales</taxon>
        <taxon>Streptomycetaceae</taxon>
        <taxon>Streptomyces</taxon>
    </lineage>
</organism>
<keyword evidence="3" id="KW-1185">Reference proteome</keyword>
<dbReference type="STRING" id="910347.SAMN05421773_11158"/>
<protein>
    <submittedName>
        <fullName evidence="2">Uncharacterized protein</fullName>
    </submittedName>
</protein>
<evidence type="ECO:0000313" key="3">
    <source>
        <dbReference type="Proteomes" id="UP000199207"/>
    </source>
</evidence>
<dbReference type="OrthoDB" id="2449873at2"/>
<evidence type="ECO:0000313" key="2">
    <source>
        <dbReference type="EMBL" id="SFD20458.1"/>
    </source>
</evidence>
<dbReference type="EMBL" id="FOLM01000011">
    <property type="protein sequence ID" value="SFD20458.1"/>
    <property type="molecule type" value="Genomic_DNA"/>
</dbReference>
<evidence type="ECO:0000256" key="1">
    <source>
        <dbReference type="SAM" id="SignalP"/>
    </source>
</evidence>